<keyword evidence="2" id="KW-1003">Cell membrane</keyword>
<dbReference type="PANTHER" id="PTHR30086">
    <property type="entry name" value="ARGININE EXPORTER PROTEIN ARGO"/>
    <property type="match status" value="1"/>
</dbReference>
<dbReference type="Proteomes" id="UP000027725">
    <property type="component" value="Unassembled WGS sequence"/>
</dbReference>
<dbReference type="PANTHER" id="PTHR30086:SF20">
    <property type="entry name" value="ARGININE EXPORTER PROTEIN ARGO-RELATED"/>
    <property type="match status" value="1"/>
</dbReference>
<dbReference type="RefSeq" id="WP_038064739.1">
    <property type="nucleotide sequence ID" value="NZ_FOVB01000001.1"/>
</dbReference>
<dbReference type="STRING" id="1185766.SAMN05216224_101484"/>
<dbReference type="InterPro" id="IPR001123">
    <property type="entry name" value="LeuE-type"/>
</dbReference>
<sequence length="193" mass="20482">MTLQLLLSLLGFAFVAAITPGPNNIMLMNSGATFGFRASVPHMLGVALGHALMVVLIALGIGELFVRFPTLHSWLTIVAALYLCWLAWKIARSGAPGQSGKAHPFSFLQAAAFQWVNPKAWAMTLSAVTLYGLLGAPVMGATFLMVDLVAVTVWAALGQGLSRWLGTGARLRAFNIVMALLLISSLGLVFLEG</sequence>
<keyword evidence="8" id="KW-1185">Reference proteome</keyword>
<evidence type="ECO:0000256" key="3">
    <source>
        <dbReference type="ARBA" id="ARBA00022692"/>
    </source>
</evidence>
<evidence type="ECO:0000313" key="7">
    <source>
        <dbReference type="EMBL" id="KEP70233.1"/>
    </source>
</evidence>
<evidence type="ECO:0000313" key="8">
    <source>
        <dbReference type="Proteomes" id="UP000027725"/>
    </source>
</evidence>
<name>A0A074TMQ8_9RHOB</name>
<reference evidence="7 8" key="1">
    <citation type="submission" date="2014-03" db="EMBL/GenBank/DDBJ databases">
        <title>The draft genome sequence of Thioclava dalianensis DLFJ1-1.</title>
        <authorList>
            <person name="Lai Q."/>
            <person name="Shao Z."/>
        </authorList>
    </citation>
    <scope>NUCLEOTIDE SEQUENCE [LARGE SCALE GENOMIC DNA]</scope>
    <source>
        <strain evidence="7 8">DLFJ1-1</strain>
    </source>
</reference>
<accession>A0A074TMQ8</accession>
<evidence type="ECO:0000256" key="5">
    <source>
        <dbReference type="ARBA" id="ARBA00023136"/>
    </source>
</evidence>
<evidence type="ECO:0000256" key="6">
    <source>
        <dbReference type="SAM" id="Phobius"/>
    </source>
</evidence>
<dbReference type="eggNOG" id="COG1280">
    <property type="taxonomic scope" value="Bacteria"/>
</dbReference>
<comment type="caution">
    <text evidence="7">The sequence shown here is derived from an EMBL/GenBank/DDBJ whole genome shotgun (WGS) entry which is preliminary data.</text>
</comment>
<feature type="transmembrane region" description="Helical" evidence="6">
    <location>
        <begin position="73"/>
        <end position="91"/>
    </location>
</feature>
<keyword evidence="4 6" id="KW-1133">Transmembrane helix</keyword>
<dbReference type="GO" id="GO:0015171">
    <property type="term" value="F:amino acid transmembrane transporter activity"/>
    <property type="evidence" value="ECO:0007669"/>
    <property type="project" value="TreeGrafter"/>
</dbReference>
<dbReference type="EMBL" id="JHEH01000007">
    <property type="protein sequence ID" value="KEP70233.1"/>
    <property type="molecule type" value="Genomic_DNA"/>
</dbReference>
<organism evidence="7 8">
    <name type="scientific">Thioclava dalianensis</name>
    <dbReference type="NCBI Taxonomy" id="1185766"/>
    <lineage>
        <taxon>Bacteria</taxon>
        <taxon>Pseudomonadati</taxon>
        <taxon>Pseudomonadota</taxon>
        <taxon>Alphaproteobacteria</taxon>
        <taxon>Rhodobacterales</taxon>
        <taxon>Paracoccaceae</taxon>
        <taxon>Thioclava</taxon>
    </lineage>
</organism>
<evidence type="ECO:0000256" key="4">
    <source>
        <dbReference type="ARBA" id="ARBA00022989"/>
    </source>
</evidence>
<feature type="transmembrane region" description="Helical" evidence="6">
    <location>
        <begin position="169"/>
        <end position="191"/>
    </location>
</feature>
<keyword evidence="5 6" id="KW-0472">Membrane</keyword>
<dbReference type="AlphaFoldDB" id="A0A074TMQ8"/>
<evidence type="ECO:0000256" key="1">
    <source>
        <dbReference type="ARBA" id="ARBA00004651"/>
    </source>
</evidence>
<protein>
    <submittedName>
        <fullName evidence="7">Membrane protein</fullName>
    </submittedName>
</protein>
<gene>
    <name evidence="7" type="ORF">DL1_19125</name>
</gene>
<dbReference type="OrthoDB" id="9812084at2"/>
<feature type="transmembrane region" description="Helical" evidence="6">
    <location>
        <begin position="130"/>
        <end position="157"/>
    </location>
</feature>
<evidence type="ECO:0000256" key="2">
    <source>
        <dbReference type="ARBA" id="ARBA00022475"/>
    </source>
</evidence>
<proteinExistence type="predicted"/>
<comment type="subcellular location">
    <subcellularLocation>
        <location evidence="1">Cell membrane</location>
        <topology evidence="1">Multi-pass membrane protein</topology>
    </subcellularLocation>
</comment>
<dbReference type="Pfam" id="PF01810">
    <property type="entry name" value="LysE"/>
    <property type="match status" value="1"/>
</dbReference>
<feature type="transmembrane region" description="Helical" evidence="6">
    <location>
        <begin position="41"/>
        <end position="61"/>
    </location>
</feature>
<dbReference type="GO" id="GO:0033228">
    <property type="term" value="P:cysteine export across plasma membrane"/>
    <property type="evidence" value="ECO:0007669"/>
    <property type="project" value="TreeGrafter"/>
</dbReference>
<keyword evidence="3 6" id="KW-0812">Transmembrane</keyword>
<dbReference type="GO" id="GO:0005886">
    <property type="term" value="C:plasma membrane"/>
    <property type="evidence" value="ECO:0007669"/>
    <property type="project" value="UniProtKB-SubCell"/>
</dbReference>